<dbReference type="RefSeq" id="WP_099956079.1">
    <property type="nucleotide sequence ID" value="NZ_CP028843.1"/>
</dbReference>
<evidence type="ECO:0000256" key="1">
    <source>
        <dbReference type="ARBA" id="ARBA00001933"/>
    </source>
</evidence>
<reference evidence="10 11" key="1">
    <citation type="submission" date="2018-04" db="EMBL/GenBank/DDBJ databases">
        <title>Methylobacterium sp. PR1016A genome.</title>
        <authorList>
            <person name="Park W."/>
        </authorList>
    </citation>
    <scope>NUCLEOTIDE SEQUENCE [LARGE SCALE GENOMIC DNA]</scope>
    <source>
        <strain evidence="10 11">PR1016A</strain>
    </source>
</reference>
<keyword evidence="5" id="KW-0808">Transferase</keyword>
<accession>A0A2R4WS17</accession>
<evidence type="ECO:0000256" key="6">
    <source>
        <dbReference type="ARBA" id="ARBA00022898"/>
    </source>
</evidence>
<evidence type="ECO:0000259" key="9">
    <source>
        <dbReference type="Pfam" id="PF00291"/>
    </source>
</evidence>
<evidence type="ECO:0000313" key="11">
    <source>
        <dbReference type="Proteomes" id="UP000244755"/>
    </source>
</evidence>
<dbReference type="Gene3D" id="3.40.50.1100">
    <property type="match status" value="2"/>
</dbReference>
<dbReference type="OrthoDB" id="9805733at2"/>
<protein>
    <recommendedName>
        <fullName evidence="3">cysteine synthase</fullName>
        <ecNumber evidence="3">2.5.1.47</ecNumber>
    </recommendedName>
</protein>
<evidence type="ECO:0000256" key="3">
    <source>
        <dbReference type="ARBA" id="ARBA00012681"/>
    </source>
</evidence>
<gene>
    <name evidence="10" type="ORF">DA075_28580</name>
</gene>
<dbReference type="GO" id="GO:0004124">
    <property type="term" value="F:cysteine synthase activity"/>
    <property type="evidence" value="ECO:0007669"/>
    <property type="project" value="UniProtKB-EC"/>
</dbReference>
<dbReference type="CDD" id="cd01561">
    <property type="entry name" value="CBS_like"/>
    <property type="match status" value="1"/>
</dbReference>
<comment type="similarity">
    <text evidence="2">Belongs to the cysteine synthase/cystathionine beta-synthase family.</text>
</comment>
<evidence type="ECO:0000313" key="10">
    <source>
        <dbReference type="EMBL" id="AWB24340.1"/>
    </source>
</evidence>
<dbReference type="SUPFAM" id="SSF53686">
    <property type="entry name" value="Tryptophan synthase beta subunit-like PLP-dependent enzymes"/>
    <property type="match status" value="1"/>
</dbReference>
<evidence type="ECO:0000256" key="5">
    <source>
        <dbReference type="ARBA" id="ARBA00022679"/>
    </source>
</evidence>
<keyword evidence="11" id="KW-1185">Reference proteome</keyword>
<name>A0A2R4WS17_9HYPH</name>
<dbReference type="InterPro" id="IPR001216">
    <property type="entry name" value="P-phosphate_BS"/>
</dbReference>
<dbReference type="InterPro" id="IPR050214">
    <property type="entry name" value="Cys_Synth/Cystath_Beta-Synth"/>
</dbReference>
<dbReference type="Proteomes" id="UP000244755">
    <property type="component" value="Chromosome 1"/>
</dbReference>
<sequence>MDESHDHFGALVGGTPLLALRRFGERRNLRARILAKVEALNPAGSIKDRTAWGIIRAAEAEGRLAPGQLLVDLTSGNTGIGLAALAAARGYRAKFYLRASTSTEKVALIQRYGAETVLIDDADFLAPGGLDAIIGRVRSENPGAFYTDQRANPANPRIHHDTTGPEIWRDTDGAVDILVTAIGTGGTISGTGRYLKARKPGVKVVAVEPGPGSVPSPERPQVDTVEGVHRVTGVEARLLPANFDAGVVDAFLPCETHEARAAARTLAREEGLFAGPSSGAVLHAATVLAGRREHAGQTIVAIFADSGERYLSQDAARDAATAAERP</sequence>
<dbReference type="EC" id="2.5.1.47" evidence="3"/>
<dbReference type="KEGG" id="mee:DA075_28580"/>
<keyword evidence="4" id="KW-0028">Amino-acid biosynthesis</keyword>
<dbReference type="FunFam" id="3.40.50.1100:FF:000006">
    <property type="entry name" value="Cysteine synthase"/>
    <property type="match status" value="1"/>
</dbReference>
<proteinExistence type="inferred from homology"/>
<keyword evidence="7" id="KW-0198">Cysteine biosynthesis</keyword>
<keyword evidence="6" id="KW-0663">Pyridoxal phosphate</keyword>
<dbReference type="InterPro" id="IPR036052">
    <property type="entry name" value="TrpB-like_PALP_sf"/>
</dbReference>
<dbReference type="Pfam" id="PF00291">
    <property type="entry name" value="PALP"/>
    <property type="match status" value="1"/>
</dbReference>
<dbReference type="PROSITE" id="PS00901">
    <property type="entry name" value="CYS_SYNTHASE"/>
    <property type="match status" value="1"/>
</dbReference>
<evidence type="ECO:0000256" key="2">
    <source>
        <dbReference type="ARBA" id="ARBA00007103"/>
    </source>
</evidence>
<feature type="domain" description="Tryptophan synthase beta chain-like PALP" evidence="9">
    <location>
        <begin position="12"/>
        <end position="305"/>
    </location>
</feature>
<evidence type="ECO:0000256" key="8">
    <source>
        <dbReference type="ARBA" id="ARBA00047931"/>
    </source>
</evidence>
<dbReference type="PANTHER" id="PTHR10314">
    <property type="entry name" value="CYSTATHIONINE BETA-SYNTHASE"/>
    <property type="match status" value="1"/>
</dbReference>
<dbReference type="AlphaFoldDB" id="A0A2R4WS17"/>
<comment type="cofactor">
    <cofactor evidence="1">
        <name>pyridoxal 5'-phosphate</name>
        <dbReference type="ChEBI" id="CHEBI:597326"/>
    </cofactor>
</comment>
<organism evidence="10 11">
    <name type="scientific">Methylobacterium currus</name>
    <dbReference type="NCBI Taxonomy" id="2051553"/>
    <lineage>
        <taxon>Bacteria</taxon>
        <taxon>Pseudomonadati</taxon>
        <taxon>Pseudomonadota</taxon>
        <taxon>Alphaproteobacteria</taxon>
        <taxon>Hyphomicrobiales</taxon>
        <taxon>Methylobacteriaceae</taxon>
        <taxon>Methylobacterium</taxon>
    </lineage>
</organism>
<dbReference type="InterPro" id="IPR001926">
    <property type="entry name" value="TrpB-like_PALP"/>
</dbReference>
<comment type="catalytic activity">
    <reaction evidence="8">
        <text>O-acetyl-L-serine + hydrogen sulfide = L-cysteine + acetate</text>
        <dbReference type="Rhea" id="RHEA:14829"/>
        <dbReference type="ChEBI" id="CHEBI:29919"/>
        <dbReference type="ChEBI" id="CHEBI:30089"/>
        <dbReference type="ChEBI" id="CHEBI:35235"/>
        <dbReference type="ChEBI" id="CHEBI:58340"/>
        <dbReference type="EC" id="2.5.1.47"/>
    </reaction>
</comment>
<dbReference type="GO" id="GO:0006535">
    <property type="term" value="P:cysteine biosynthetic process from serine"/>
    <property type="evidence" value="ECO:0007669"/>
    <property type="project" value="InterPro"/>
</dbReference>
<dbReference type="EMBL" id="CP028843">
    <property type="protein sequence ID" value="AWB24340.1"/>
    <property type="molecule type" value="Genomic_DNA"/>
</dbReference>
<evidence type="ECO:0000256" key="7">
    <source>
        <dbReference type="ARBA" id="ARBA00023192"/>
    </source>
</evidence>
<evidence type="ECO:0000256" key="4">
    <source>
        <dbReference type="ARBA" id="ARBA00022605"/>
    </source>
</evidence>